<gene>
    <name evidence="5" type="ORF">H8718_15820</name>
</gene>
<evidence type="ECO:0000313" key="6">
    <source>
        <dbReference type="Proteomes" id="UP000655830"/>
    </source>
</evidence>
<dbReference type="InterPro" id="IPR009057">
    <property type="entry name" value="Homeodomain-like_sf"/>
</dbReference>
<dbReference type="GO" id="GO:0043565">
    <property type="term" value="F:sequence-specific DNA binding"/>
    <property type="evidence" value="ECO:0007669"/>
    <property type="project" value="InterPro"/>
</dbReference>
<dbReference type="PANTHER" id="PTHR43280:SF2">
    <property type="entry name" value="HTH-TYPE TRANSCRIPTIONAL REGULATOR EXSA"/>
    <property type="match status" value="1"/>
</dbReference>
<dbReference type="Pfam" id="PF12833">
    <property type="entry name" value="HTH_18"/>
    <property type="match status" value="1"/>
</dbReference>
<dbReference type="InterPro" id="IPR003313">
    <property type="entry name" value="AraC-bd"/>
</dbReference>
<dbReference type="InterPro" id="IPR020449">
    <property type="entry name" value="Tscrpt_reg_AraC-type_HTH"/>
</dbReference>
<keyword evidence="6" id="KW-1185">Reference proteome</keyword>
<dbReference type="Proteomes" id="UP000655830">
    <property type="component" value="Unassembled WGS sequence"/>
</dbReference>
<proteinExistence type="predicted"/>
<dbReference type="Gene3D" id="2.60.120.10">
    <property type="entry name" value="Jelly Rolls"/>
    <property type="match status" value="1"/>
</dbReference>
<accession>A0A926IFX2</accession>
<dbReference type="RefSeq" id="WP_249333671.1">
    <property type="nucleotide sequence ID" value="NZ_JACRSY010000033.1"/>
</dbReference>
<dbReference type="InterPro" id="IPR037923">
    <property type="entry name" value="HTH-like"/>
</dbReference>
<evidence type="ECO:0000256" key="2">
    <source>
        <dbReference type="ARBA" id="ARBA00023125"/>
    </source>
</evidence>
<dbReference type="InterPro" id="IPR018062">
    <property type="entry name" value="HTH_AraC-typ_CS"/>
</dbReference>
<dbReference type="SUPFAM" id="SSF46689">
    <property type="entry name" value="Homeodomain-like"/>
    <property type="match status" value="2"/>
</dbReference>
<dbReference type="EMBL" id="JACRSY010000033">
    <property type="protein sequence ID" value="MBC8580986.1"/>
    <property type="molecule type" value="Genomic_DNA"/>
</dbReference>
<keyword evidence="1" id="KW-0805">Transcription regulation</keyword>
<dbReference type="Pfam" id="PF02311">
    <property type="entry name" value="AraC_binding"/>
    <property type="match status" value="1"/>
</dbReference>
<organism evidence="5 6">
    <name type="scientific">Zhenhengia yiwuensis</name>
    <dbReference type="NCBI Taxonomy" id="2763666"/>
    <lineage>
        <taxon>Bacteria</taxon>
        <taxon>Bacillati</taxon>
        <taxon>Bacillota</taxon>
        <taxon>Clostridia</taxon>
        <taxon>Lachnospirales</taxon>
        <taxon>Lachnospiraceae</taxon>
        <taxon>Zhenhengia</taxon>
    </lineage>
</organism>
<dbReference type="InterPro" id="IPR018060">
    <property type="entry name" value="HTH_AraC"/>
</dbReference>
<reference evidence="5" key="1">
    <citation type="submission" date="2020-08" db="EMBL/GenBank/DDBJ databases">
        <title>Genome public.</title>
        <authorList>
            <person name="Liu C."/>
            <person name="Sun Q."/>
        </authorList>
    </citation>
    <scope>NUCLEOTIDE SEQUENCE</scope>
    <source>
        <strain evidence="5">NSJ-12</strain>
    </source>
</reference>
<evidence type="ECO:0000313" key="5">
    <source>
        <dbReference type="EMBL" id="MBC8580986.1"/>
    </source>
</evidence>
<dbReference type="PANTHER" id="PTHR43280">
    <property type="entry name" value="ARAC-FAMILY TRANSCRIPTIONAL REGULATOR"/>
    <property type="match status" value="1"/>
</dbReference>
<comment type="caution">
    <text evidence="5">The sequence shown here is derived from an EMBL/GenBank/DDBJ whole genome shotgun (WGS) entry which is preliminary data.</text>
</comment>
<dbReference type="Gene3D" id="1.10.10.60">
    <property type="entry name" value="Homeodomain-like"/>
    <property type="match status" value="2"/>
</dbReference>
<dbReference type="PROSITE" id="PS00041">
    <property type="entry name" value="HTH_ARAC_FAMILY_1"/>
    <property type="match status" value="1"/>
</dbReference>
<evidence type="ECO:0000256" key="1">
    <source>
        <dbReference type="ARBA" id="ARBA00023015"/>
    </source>
</evidence>
<evidence type="ECO:0000259" key="4">
    <source>
        <dbReference type="PROSITE" id="PS01124"/>
    </source>
</evidence>
<dbReference type="GO" id="GO:0003700">
    <property type="term" value="F:DNA-binding transcription factor activity"/>
    <property type="evidence" value="ECO:0007669"/>
    <property type="project" value="InterPro"/>
</dbReference>
<dbReference type="InterPro" id="IPR014710">
    <property type="entry name" value="RmlC-like_jellyroll"/>
</dbReference>
<dbReference type="AlphaFoldDB" id="A0A926IFX2"/>
<name>A0A926IFX2_9FIRM</name>
<evidence type="ECO:0000256" key="3">
    <source>
        <dbReference type="ARBA" id="ARBA00023163"/>
    </source>
</evidence>
<keyword evidence="2" id="KW-0238">DNA-binding</keyword>
<feature type="domain" description="HTH araC/xylS-type" evidence="4">
    <location>
        <begin position="237"/>
        <end position="335"/>
    </location>
</feature>
<keyword evidence="3" id="KW-0804">Transcription</keyword>
<dbReference type="SMART" id="SM00342">
    <property type="entry name" value="HTH_ARAC"/>
    <property type="match status" value="1"/>
</dbReference>
<dbReference type="PRINTS" id="PR00032">
    <property type="entry name" value="HTHARAC"/>
</dbReference>
<sequence length="338" mass="39887">MKQYLFFIDLPLLEKAFYFLAEETLMKKPLIAYEQIGEEDILEVRHNAQGEIEFKKSNKSSAQLILNEIRKYDIYPGYGGDEEKLFYHYHNLFEISIVLSGRGYYFAEGRCIKVQAGSIVAFNGLVPHAWIADKEDPPRLKTFKFYQNLFLENEIEEEQWKLINDYLSTFTVIDLHGKEGEKSFTILQLMYEEYINKNKGYRECIRNLLLVFLVYIMRQDINRRKNTKKRGHHTEIENAVKYMKNNFHLNLALEDVAKVVYMHPNYFSAVFKKAYGISFIDYMNRLKVSMATELMESTQLPIPEIAMRCGFTSLSNFYRVFKSVQGISPVKYIKQLKF</sequence>
<dbReference type="PROSITE" id="PS01124">
    <property type="entry name" value="HTH_ARAC_FAMILY_2"/>
    <property type="match status" value="1"/>
</dbReference>
<dbReference type="SUPFAM" id="SSF51215">
    <property type="entry name" value="Regulatory protein AraC"/>
    <property type="match status" value="1"/>
</dbReference>
<protein>
    <submittedName>
        <fullName evidence="5">Helix-turn-helix transcriptional regulator</fullName>
    </submittedName>
</protein>